<gene>
    <name evidence="6" type="ORF">ACEVAQ_03305</name>
</gene>
<feature type="domain" description="HTH lysR-type" evidence="5">
    <location>
        <begin position="1"/>
        <end position="58"/>
    </location>
</feature>
<dbReference type="InterPro" id="IPR036390">
    <property type="entry name" value="WH_DNA-bd_sf"/>
</dbReference>
<keyword evidence="3" id="KW-0238">DNA-binding</keyword>
<name>A0ABW7M829_9GAMM</name>
<keyword evidence="2" id="KW-0805">Transcription regulation</keyword>
<keyword evidence="7" id="KW-1185">Reference proteome</keyword>
<dbReference type="PROSITE" id="PS50931">
    <property type="entry name" value="HTH_LYSR"/>
    <property type="match status" value="1"/>
</dbReference>
<dbReference type="InterPro" id="IPR036388">
    <property type="entry name" value="WH-like_DNA-bd_sf"/>
</dbReference>
<evidence type="ECO:0000259" key="5">
    <source>
        <dbReference type="PROSITE" id="PS50931"/>
    </source>
</evidence>
<evidence type="ECO:0000256" key="1">
    <source>
        <dbReference type="ARBA" id="ARBA00009437"/>
    </source>
</evidence>
<dbReference type="Proteomes" id="UP001609932">
    <property type="component" value="Unassembled WGS sequence"/>
</dbReference>
<dbReference type="Pfam" id="PF03466">
    <property type="entry name" value="LysR_substrate"/>
    <property type="match status" value="1"/>
</dbReference>
<organism evidence="6 7">
    <name type="scientific">Ectopseudomonas khazarica</name>
    <dbReference type="NCBI Taxonomy" id="2502979"/>
    <lineage>
        <taxon>Bacteria</taxon>
        <taxon>Pseudomonadati</taxon>
        <taxon>Pseudomonadota</taxon>
        <taxon>Gammaproteobacteria</taxon>
        <taxon>Pseudomonadales</taxon>
        <taxon>Pseudomonadaceae</taxon>
        <taxon>Ectopseudomonas</taxon>
    </lineage>
</organism>
<dbReference type="InterPro" id="IPR005119">
    <property type="entry name" value="LysR_subst-bd"/>
</dbReference>
<keyword evidence="4" id="KW-0804">Transcription</keyword>
<evidence type="ECO:0000256" key="2">
    <source>
        <dbReference type="ARBA" id="ARBA00023015"/>
    </source>
</evidence>
<comment type="caution">
    <text evidence="6">The sequence shown here is derived from an EMBL/GenBank/DDBJ whole genome shotgun (WGS) entry which is preliminary data.</text>
</comment>
<dbReference type="Pfam" id="PF00126">
    <property type="entry name" value="HTH_1"/>
    <property type="match status" value="1"/>
</dbReference>
<dbReference type="InterPro" id="IPR000847">
    <property type="entry name" value="LysR_HTH_N"/>
</dbReference>
<dbReference type="InterPro" id="IPR050950">
    <property type="entry name" value="HTH-type_LysR_regulators"/>
</dbReference>
<comment type="similarity">
    <text evidence="1">Belongs to the LysR transcriptional regulatory family.</text>
</comment>
<proteinExistence type="inferred from homology"/>
<protein>
    <submittedName>
        <fullName evidence="6">LysR family transcriptional regulator</fullName>
    </submittedName>
</protein>
<evidence type="ECO:0000256" key="4">
    <source>
        <dbReference type="ARBA" id="ARBA00023163"/>
    </source>
</evidence>
<sequence length="301" mass="33557">MDLKRLQHLLLLTEELHFSRAAQRANLSQTAFSRSIQTLERELGVRLFDRDTRRVSLTAAGRQIVARARELIAQATCLQFEVDELRGLQAGRLAFGVSQLVEADRLERLIEQLQPAGSEVRLDIEVNHWEALREALLAERIEFFVAYARPLVEDGRFVVHELPAQAASLFCRAQHPLLDGAAITPARLLDYPWSCVRFDASIAQRLCSLLHIDAAQLPVRLTCSDLGLLRRRLLASNELLLTWRQAVAAELASGQVVDLPQAAGLAMPAEALALPCALVRLAGRTLSPLAMRAQQWWLANV</sequence>
<dbReference type="Gene3D" id="1.10.10.10">
    <property type="entry name" value="Winged helix-like DNA-binding domain superfamily/Winged helix DNA-binding domain"/>
    <property type="match status" value="1"/>
</dbReference>
<dbReference type="RefSeq" id="WP_395272185.1">
    <property type="nucleotide sequence ID" value="NZ_JBHEGD010000001.1"/>
</dbReference>
<dbReference type="PRINTS" id="PR00039">
    <property type="entry name" value="HTHLYSR"/>
</dbReference>
<accession>A0ABW7M829</accession>
<dbReference type="PANTHER" id="PTHR30419:SF30">
    <property type="entry name" value="LYSR FAMILY TRANSCRIPTIONAL REGULATOR"/>
    <property type="match status" value="1"/>
</dbReference>
<evidence type="ECO:0000313" key="7">
    <source>
        <dbReference type="Proteomes" id="UP001609932"/>
    </source>
</evidence>
<dbReference type="EMBL" id="JBHEGD010000001">
    <property type="protein sequence ID" value="MFH6597741.1"/>
    <property type="molecule type" value="Genomic_DNA"/>
</dbReference>
<evidence type="ECO:0000313" key="6">
    <source>
        <dbReference type="EMBL" id="MFH6597741.1"/>
    </source>
</evidence>
<dbReference type="SUPFAM" id="SSF53850">
    <property type="entry name" value="Periplasmic binding protein-like II"/>
    <property type="match status" value="1"/>
</dbReference>
<dbReference type="Gene3D" id="3.40.190.10">
    <property type="entry name" value="Periplasmic binding protein-like II"/>
    <property type="match status" value="2"/>
</dbReference>
<dbReference type="PANTHER" id="PTHR30419">
    <property type="entry name" value="HTH-TYPE TRANSCRIPTIONAL REGULATOR YBHD"/>
    <property type="match status" value="1"/>
</dbReference>
<dbReference type="SUPFAM" id="SSF46785">
    <property type="entry name" value="Winged helix' DNA-binding domain"/>
    <property type="match status" value="1"/>
</dbReference>
<evidence type="ECO:0000256" key="3">
    <source>
        <dbReference type="ARBA" id="ARBA00023125"/>
    </source>
</evidence>
<reference evidence="6 7" key="1">
    <citation type="submission" date="2024-09" db="EMBL/GenBank/DDBJ databases">
        <title>Elucidation of the Bokeelamides from Bacteria Associated with Moon Snail Egg Collars.</title>
        <authorList>
            <person name="Campbell R."/>
            <person name="Piedl K."/>
            <person name="Mevers E."/>
        </authorList>
    </citation>
    <scope>NUCLEOTIDE SEQUENCE [LARGE SCALE GENOMIC DNA]</scope>
    <source>
        <strain evidence="6 7">EM133</strain>
    </source>
</reference>